<evidence type="ECO:0000313" key="3">
    <source>
        <dbReference type="Proteomes" id="UP000634660"/>
    </source>
</evidence>
<organism evidence="2 3">
    <name type="scientific">Streptomyces subrutilus</name>
    <dbReference type="NCBI Taxonomy" id="36818"/>
    <lineage>
        <taxon>Bacteria</taxon>
        <taxon>Bacillati</taxon>
        <taxon>Actinomycetota</taxon>
        <taxon>Actinomycetes</taxon>
        <taxon>Kitasatosporales</taxon>
        <taxon>Streptomycetaceae</taxon>
        <taxon>Streptomyces</taxon>
    </lineage>
</organism>
<name>A0A918R4Q7_9ACTN</name>
<feature type="region of interest" description="Disordered" evidence="1">
    <location>
        <begin position="32"/>
        <end position="56"/>
    </location>
</feature>
<evidence type="ECO:0000313" key="2">
    <source>
        <dbReference type="EMBL" id="GGZ85157.1"/>
    </source>
</evidence>
<reference evidence="2" key="2">
    <citation type="submission" date="2020-09" db="EMBL/GenBank/DDBJ databases">
        <authorList>
            <person name="Sun Q."/>
            <person name="Ohkuma M."/>
        </authorList>
    </citation>
    <scope>NUCLEOTIDE SEQUENCE</scope>
    <source>
        <strain evidence="2">JCM 4834</strain>
    </source>
</reference>
<dbReference type="EMBL" id="BMVX01000022">
    <property type="protein sequence ID" value="GGZ85157.1"/>
    <property type="molecule type" value="Genomic_DNA"/>
</dbReference>
<sequence>MARYGCGRVVVDAAVLGALFYAPGPAPVAADRFRRRPPLAPGPPPKTGFRLRPRVR</sequence>
<protein>
    <submittedName>
        <fullName evidence="2">Uncharacterized protein</fullName>
    </submittedName>
</protein>
<evidence type="ECO:0000256" key="1">
    <source>
        <dbReference type="SAM" id="MobiDB-lite"/>
    </source>
</evidence>
<dbReference type="Proteomes" id="UP000634660">
    <property type="component" value="Unassembled WGS sequence"/>
</dbReference>
<dbReference type="AlphaFoldDB" id="A0A918R4Q7"/>
<comment type="caution">
    <text evidence="2">The sequence shown here is derived from an EMBL/GenBank/DDBJ whole genome shotgun (WGS) entry which is preliminary data.</text>
</comment>
<gene>
    <name evidence="2" type="ORF">GCM10010371_51420</name>
</gene>
<proteinExistence type="predicted"/>
<accession>A0A918R4Q7</accession>
<reference evidence="2" key="1">
    <citation type="journal article" date="2014" name="Int. J. Syst. Evol. Microbiol.">
        <title>Complete genome sequence of Corynebacterium casei LMG S-19264T (=DSM 44701T), isolated from a smear-ripened cheese.</title>
        <authorList>
            <consortium name="US DOE Joint Genome Institute (JGI-PGF)"/>
            <person name="Walter F."/>
            <person name="Albersmeier A."/>
            <person name="Kalinowski J."/>
            <person name="Ruckert C."/>
        </authorList>
    </citation>
    <scope>NUCLEOTIDE SEQUENCE</scope>
    <source>
        <strain evidence="2">JCM 4834</strain>
    </source>
</reference>